<dbReference type="SUPFAM" id="SSF55083">
    <property type="entry name" value="6-hydroxymethyl-7,8-dihydropterin pyrophosphokinase, HPPK"/>
    <property type="match status" value="1"/>
</dbReference>
<evidence type="ECO:0000256" key="3">
    <source>
        <dbReference type="ARBA" id="ARBA00013253"/>
    </source>
</evidence>
<dbReference type="Gene3D" id="3.30.70.560">
    <property type="entry name" value="7,8-Dihydro-6-hydroxymethylpterin-pyrophosphokinase HPPK"/>
    <property type="match status" value="1"/>
</dbReference>
<dbReference type="EC" id="2.7.6.3" evidence="3"/>
<dbReference type="EMBL" id="JBHRVA010000003">
    <property type="protein sequence ID" value="MFC3303245.1"/>
    <property type="molecule type" value="Genomic_DNA"/>
</dbReference>
<evidence type="ECO:0000256" key="5">
    <source>
        <dbReference type="ARBA" id="ARBA00022679"/>
    </source>
</evidence>
<keyword evidence="8" id="KW-0067">ATP-binding</keyword>
<evidence type="ECO:0000256" key="10">
    <source>
        <dbReference type="ARBA" id="ARBA00029409"/>
    </source>
</evidence>
<keyword evidence="15" id="KW-1185">Reference proteome</keyword>
<dbReference type="GO" id="GO:0003848">
    <property type="term" value="F:2-amino-4-hydroxy-6-hydroxymethyldihydropteridine diphosphokinase activity"/>
    <property type="evidence" value="ECO:0007669"/>
    <property type="project" value="UniProtKB-EC"/>
</dbReference>
<evidence type="ECO:0000259" key="13">
    <source>
        <dbReference type="PROSITE" id="PS00794"/>
    </source>
</evidence>
<keyword evidence="7" id="KW-0418">Kinase</keyword>
<comment type="similarity">
    <text evidence="2">Belongs to the HPPK family.</text>
</comment>
<keyword evidence="6" id="KW-0547">Nucleotide-binding</keyword>
<dbReference type="CDD" id="cd00483">
    <property type="entry name" value="HPPK"/>
    <property type="match status" value="1"/>
</dbReference>
<accession>A0ABV7MCZ3</accession>
<evidence type="ECO:0000313" key="14">
    <source>
        <dbReference type="EMBL" id="MFC3303245.1"/>
    </source>
</evidence>
<name>A0ABV7MCZ3_9PROT</name>
<dbReference type="Proteomes" id="UP001595607">
    <property type="component" value="Unassembled WGS sequence"/>
</dbReference>
<evidence type="ECO:0000256" key="12">
    <source>
        <dbReference type="ARBA" id="ARBA00033413"/>
    </source>
</evidence>
<evidence type="ECO:0000256" key="7">
    <source>
        <dbReference type="ARBA" id="ARBA00022777"/>
    </source>
</evidence>
<comment type="pathway">
    <text evidence="1">Cofactor biosynthesis; tetrahydrofolate biosynthesis; 2-amino-4-hydroxy-6-hydroxymethyl-7,8-dihydropteridine diphosphate from 7,8-dihydroneopterin triphosphate: step 4/4.</text>
</comment>
<reference evidence="15" key="1">
    <citation type="journal article" date="2019" name="Int. J. Syst. Evol. Microbiol.">
        <title>The Global Catalogue of Microorganisms (GCM) 10K type strain sequencing project: providing services to taxonomists for standard genome sequencing and annotation.</title>
        <authorList>
            <consortium name="The Broad Institute Genomics Platform"/>
            <consortium name="The Broad Institute Genome Sequencing Center for Infectious Disease"/>
            <person name="Wu L."/>
            <person name="Ma J."/>
        </authorList>
    </citation>
    <scope>NUCLEOTIDE SEQUENCE [LARGE SCALE GENOMIC DNA]</scope>
    <source>
        <strain evidence="15">KCTC 22245</strain>
    </source>
</reference>
<evidence type="ECO:0000256" key="2">
    <source>
        <dbReference type="ARBA" id="ARBA00005810"/>
    </source>
</evidence>
<dbReference type="NCBIfam" id="TIGR01498">
    <property type="entry name" value="folK"/>
    <property type="match status" value="1"/>
</dbReference>
<proteinExistence type="inferred from homology"/>
<evidence type="ECO:0000256" key="8">
    <source>
        <dbReference type="ARBA" id="ARBA00022840"/>
    </source>
</evidence>
<sequence length="169" mass="18736">MTNALRLALVGLGSNKPWRDMPSREILMRAAEELKGLGRAVSLSPLYRSPAWPDPAEPEYTNAVAAVETALMPLPFLHGLQAIETRFGRVRSEDPRLRYAPRTLDLDLLAMGDEVVESEELALPHPRIAKRDFVLLPLRDLAPRFRHPATDASVAEMIAALPEITAKPL</sequence>
<evidence type="ECO:0000256" key="6">
    <source>
        <dbReference type="ARBA" id="ARBA00022741"/>
    </source>
</evidence>
<dbReference type="InterPro" id="IPR035907">
    <property type="entry name" value="Hppk_sf"/>
</dbReference>
<evidence type="ECO:0000256" key="9">
    <source>
        <dbReference type="ARBA" id="ARBA00022909"/>
    </source>
</evidence>
<dbReference type="PANTHER" id="PTHR43071:SF1">
    <property type="entry name" value="2-AMINO-4-HYDROXY-6-HYDROXYMETHYLDIHYDROPTERIDINE PYROPHOSPHOKINASE"/>
    <property type="match status" value="1"/>
</dbReference>
<dbReference type="InterPro" id="IPR000550">
    <property type="entry name" value="Hppk"/>
</dbReference>
<evidence type="ECO:0000256" key="1">
    <source>
        <dbReference type="ARBA" id="ARBA00005051"/>
    </source>
</evidence>
<comment type="caution">
    <text evidence="14">The sequence shown here is derived from an EMBL/GenBank/DDBJ whole genome shotgun (WGS) entry which is preliminary data.</text>
</comment>
<evidence type="ECO:0000256" key="4">
    <source>
        <dbReference type="ARBA" id="ARBA00016218"/>
    </source>
</evidence>
<dbReference type="Pfam" id="PF01288">
    <property type="entry name" value="HPPK"/>
    <property type="match status" value="1"/>
</dbReference>
<protein>
    <recommendedName>
        <fullName evidence="4">2-amino-4-hydroxy-6-hydroxymethyldihydropteridine pyrophosphokinase</fullName>
        <ecNumber evidence="3">2.7.6.3</ecNumber>
    </recommendedName>
    <alternativeName>
        <fullName evidence="11">6-hydroxymethyl-7,8-dihydropterin pyrophosphokinase</fullName>
    </alternativeName>
    <alternativeName>
        <fullName evidence="12">7,8-dihydro-6-hydroxymethylpterin-pyrophosphokinase</fullName>
    </alternativeName>
</protein>
<feature type="domain" description="7,8-dihydro-6-hydroxymethylpterin-pyrophosphokinase" evidence="13">
    <location>
        <begin position="98"/>
        <end position="109"/>
    </location>
</feature>
<dbReference type="PANTHER" id="PTHR43071">
    <property type="entry name" value="2-AMINO-4-HYDROXY-6-HYDROXYMETHYLDIHYDROPTERIDINE PYROPHOSPHOKINASE"/>
    <property type="match status" value="1"/>
</dbReference>
<keyword evidence="9" id="KW-0289">Folate biosynthesis</keyword>
<gene>
    <name evidence="14" type="primary">folK</name>
    <name evidence="14" type="ORF">ACFONP_10930</name>
</gene>
<organism evidence="14 15">
    <name type="scientific">Parvularcula lutaonensis</name>
    <dbReference type="NCBI Taxonomy" id="491923"/>
    <lineage>
        <taxon>Bacteria</taxon>
        <taxon>Pseudomonadati</taxon>
        <taxon>Pseudomonadota</taxon>
        <taxon>Alphaproteobacteria</taxon>
        <taxon>Parvularculales</taxon>
        <taxon>Parvularculaceae</taxon>
        <taxon>Parvularcula</taxon>
    </lineage>
</organism>
<dbReference type="PROSITE" id="PS00794">
    <property type="entry name" value="HPPK"/>
    <property type="match status" value="1"/>
</dbReference>
<evidence type="ECO:0000256" key="11">
    <source>
        <dbReference type="ARBA" id="ARBA00029766"/>
    </source>
</evidence>
<keyword evidence="5 14" id="KW-0808">Transferase</keyword>
<dbReference type="RefSeq" id="WP_189575617.1">
    <property type="nucleotide sequence ID" value="NZ_BMXU01000002.1"/>
</dbReference>
<evidence type="ECO:0000313" key="15">
    <source>
        <dbReference type="Proteomes" id="UP001595607"/>
    </source>
</evidence>
<comment type="function">
    <text evidence="10">Catalyzes the transfer of pyrophosphate from adenosine triphosphate (ATP) to 6-hydroxymethyl-7,8-dihydropterin, an enzymatic step in folate biosynthesis pathway.</text>
</comment>